<evidence type="ECO:0000313" key="2">
    <source>
        <dbReference type="EMBL" id="MBE4909947.1"/>
    </source>
</evidence>
<reference evidence="2 3" key="1">
    <citation type="submission" date="2020-10" db="EMBL/GenBank/DDBJ databases">
        <title>Bacillus sp. HD4P25, an endophyte from a halophyte.</title>
        <authorList>
            <person name="Sun J.-Q."/>
        </authorList>
    </citation>
    <scope>NUCLEOTIDE SEQUENCE [LARGE SCALE GENOMIC DNA]</scope>
    <source>
        <strain evidence="2 3">YIM 93174</strain>
    </source>
</reference>
<evidence type="ECO:0000259" key="1">
    <source>
        <dbReference type="Pfam" id="PF12867"/>
    </source>
</evidence>
<name>A0ABR9QN75_9BACI</name>
<proteinExistence type="predicted"/>
<dbReference type="InterPro" id="IPR024775">
    <property type="entry name" value="DinB-like"/>
</dbReference>
<dbReference type="Pfam" id="PF12867">
    <property type="entry name" value="DinB_2"/>
    <property type="match status" value="1"/>
</dbReference>
<feature type="domain" description="DinB-like" evidence="1">
    <location>
        <begin position="8"/>
        <end position="143"/>
    </location>
</feature>
<dbReference type="EMBL" id="JADCLJ010000024">
    <property type="protein sequence ID" value="MBE4909947.1"/>
    <property type="molecule type" value="Genomic_DNA"/>
</dbReference>
<dbReference type="Gene3D" id="1.20.120.450">
    <property type="entry name" value="dinb family like domain"/>
    <property type="match status" value="1"/>
</dbReference>
<dbReference type="Proteomes" id="UP001516662">
    <property type="component" value="Unassembled WGS sequence"/>
</dbReference>
<evidence type="ECO:0000313" key="3">
    <source>
        <dbReference type="Proteomes" id="UP001516662"/>
    </source>
</evidence>
<protein>
    <submittedName>
        <fullName evidence="2">DinB family protein</fullName>
    </submittedName>
</protein>
<dbReference type="InterPro" id="IPR034660">
    <property type="entry name" value="DinB/YfiT-like"/>
</dbReference>
<comment type="caution">
    <text evidence="2">The sequence shown here is derived from an EMBL/GenBank/DDBJ whole genome shotgun (WGS) entry which is preliminary data.</text>
</comment>
<dbReference type="SUPFAM" id="SSF109854">
    <property type="entry name" value="DinB/YfiT-like putative metalloenzymes"/>
    <property type="match status" value="1"/>
</dbReference>
<organism evidence="2 3">
    <name type="scientific">Litchfieldia luteola</name>
    <dbReference type="NCBI Taxonomy" id="682179"/>
    <lineage>
        <taxon>Bacteria</taxon>
        <taxon>Bacillati</taxon>
        <taxon>Bacillota</taxon>
        <taxon>Bacilli</taxon>
        <taxon>Bacillales</taxon>
        <taxon>Bacillaceae</taxon>
        <taxon>Litchfieldia</taxon>
    </lineage>
</organism>
<gene>
    <name evidence="2" type="ORF">IMZ08_18075</name>
</gene>
<sequence>MGQTILKQFEMTRNFFLKKVEALPIDILEVQPEGFNNNILWHIGHVLTVTEQFMFGFPKKTTFLPENYVELFGNGSKPSNWIEEEVPQIEELISQLKEQVVRLKEIPVESFEQVLQKPFLGLETYGELAQMALFHEAHHLGQIHTIQRVISTQSITN</sequence>
<accession>A0ABR9QN75</accession>
<dbReference type="RefSeq" id="WP_193539067.1">
    <property type="nucleotide sequence ID" value="NZ_JADCLJ010000024.1"/>
</dbReference>
<keyword evidence="3" id="KW-1185">Reference proteome</keyword>